<dbReference type="EC" id="4.2.1.17" evidence="2"/>
<dbReference type="Gene3D" id="3.90.226.10">
    <property type="entry name" value="2-enoyl-CoA Hydratase, Chain A, domain 1"/>
    <property type="match status" value="1"/>
</dbReference>
<dbReference type="Proteomes" id="UP000217763">
    <property type="component" value="Chromosome"/>
</dbReference>
<dbReference type="InterPro" id="IPR029045">
    <property type="entry name" value="ClpP/crotonase-like_dom_sf"/>
</dbReference>
<comment type="similarity">
    <text evidence="1">Belongs to the enoyl-CoA hydratase/isomerase family.</text>
</comment>
<dbReference type="PANTHER" id="PTHR43459:SF1">
    <property type="entry name" value="EG:BACN32G11.4 PROTEIN"/>
    <property type="match status" value="1"/>
</dbReference>
<keyword evidence="2" id="KW-0456">Lyase</keyword>
<dbReference type="InterPro" id="IPR011968">
    <property type="entry name" value="PaaB1"/>
</dbReference>
<dbReference type="RefSeq" id="WP_096779578.1">
    <property type="nucleotide sequence ID" value="NZ_CP012621.1"/>
</dbReference>
<dbReference type="NCBIfam" id="TIGR02280">
    <property type="entry name" value="PaaB1"/>
    <property type="match status" value="1"/>
</dbReference>
<evidence type="ECO:0000256" key="1">
    <source>
        <dbReference type="ARBA" id="ARBA00005254"/>
    </source>
</evidence>
<dbReference type="InterPro" id="IPR001753">
    <property type="entry name" value="Enoyl-CoA_hydra/iso"/>
</dbReference>
<reference evidence="3" key="1">
    <citation type="submission" date="2015-09" db="EMBL/GenBank/DDBJ databases">
        <authorList>
            <person name="Shao Z."/>
            <person name="Wang L."/>
        </authorList>
    </citation>
    <scope>NUCLEOTIDE SEQUENCE [LARGE SCALE GENOMIC DNA]</scope>
    <source>
        <strain evidence="3">F13-1</strain>
    </source>
</reference>
<keyword evidence="3" id="KW-1185">Reference proteome</keyword>
<name>A0A291HR77_9GAMM</name>
<accession>A0A291HR77</accession>
<evidence type="ECO:0000313" key="3">
    <source>
        <dbReference type="Proteomes" id="UP000217763"/>
    </source>
</evidence>
<dbReference type="KEGG" id="zdf:AN401_12605"/>
<sequence length="263" mass="28674">MEYQHIECYREGAVGVLALNRPAQLNSFNERMHQEVAEVLKAWEQDAEVRAILLTGRGRGFCAGQDLGDRAVAPGGEAPDLGLSIERYYNPLIRRLTSLPKPVVCAVNGVAAGAGANIALACDIVLAARSASFIQAFCRLGLVPDSGGTWLLPRLVGRARAMGLALLGDKLGAEQALAMGLVWRVVDDEQLDSEAMQLAQHLARQPTYGLGLIKKAIHQAESNSLEQQLELERDLQRLAGRSEDYREGVDAFLNKRTPEYKGR</sequence>
<dbReference type="Gene3D" id="1.10.12.10">
    <property type="entry name" value="Lyase 2-enoyl-coa Hydratase, Chain A, domain 2"/>
    <property type="match status" value="1"/>
</dbReference>
<dbReference type="EMBL" id="CP012621">
    <property type="protein sequence ID" value="ATG74588.1"/>
    <property type="molecule type" value="Genomic_DNA"/>
</dbReference>
<dbReference type="AlphaFoldDB" id="A0A291HR77"/>
<dbReference type="PANTHER" id="PTHR43459">
    <property type="entry name" value="ENOYL-COA HYDRATASE"/>
    <property type="match status" value="1"/>
</dbReference>
<dbReference type="CDD" id="cd06558">
    <property type="entry name" value="crotonase-like"/>
    <property type="match status" value="1"/>
</dbReference>
<dbReference type="InterPro" id="IPR014748">
    <property type="entry name" value="Enoyl-CoA_hydra_C"/>
</dbReference>
<dbReference type="FunFam" id="3.90.226.10:FF:000071">
    <property type="entry name" value="Putative enoyl-CoA hydratase PaaB"/>
    <property type="match status" value="1"/>
</dbReference>
<organism evidence="2 3">
    <name type="scientific">Zobellella denitrificans</name>
    <dbReference type="NCBI Taxonomy" id="347534"/>
    <lineage>
        <taxon>Bacteria</taxon>
        <taxon>Pseudomonadati</taxon>
        <taxon>Pseudomonadota</taxon>
        <taxon>Gammaproteobacteria</taxon>
        <taxon>Aeromonadales</taxon>
        <taxon>Aeromonadaceae</taxon>
        <taxon>Zobellella</taxon>
    </lineage>
</organism>
<dbReference type="Pfam" id="PF00378">
    <property type="entry name" value="ECH_1"/>
    <property type="match status" value="1"/>
</dbReference>
<dbReference type="SUPFAM" id="SSF52096">
    <property type="entry name" value="ClpP/crotonase"/>
    <property type="match status" value="1"/>
</dbReference>
<dbReference type="GO" id="GO:0010124">
    <property type="term" value="P:phenylacetate catabolic process"/>
    <property type="evidence" value="ECO:0007669"/>
    <property type="project" value="InterPro"/>
</dbReference>
<gene>
    <name evidence="2" type="ORF">AN401_12605</name>
</gene>
<protein>
    <submittedName>
        <fullName evidence="2">Enoyl-CoA hydratase</fullName>
        <ecNumber evidence="2">4.2.1.17</ecNumber>
    </submittedName>
</protein>
<evidence type="ECO:0000313" key="2">
    <source>
        <dbReference type="EMBL" id="ATG74588.1"/>
    </source>
</evidence>
<proteinExistence type="inferred from homology"/>
<dbReference type="GO" id="GO:0004300">
    <property type="term" value="F:enoyl-CoA hydratase activity"/>
    <property type="evidence" value="ECO:0007669"/>
    <property type="project" value="UniProtKB-EC"/>
</dbReference>